<gene>
    <name evidence="1" type="ORF">DPEC_G00171040</name>
</gene>
<organism evidence="1 2">
    <name type="scientific">Dallia pectoralis</name>
    <name type="common">Alaska blackfish</name>
    <dbReference type="NCBI Taxonomy" id="75939"/>
    <lineage>
        <taxon>Eukaryota</taxon>
        <taxon>Metazoa</taxon>
        <taxon>Chordata</taxon>
        <taxon>Craniata</taxon>
        <taxon>Vertebrata</taxon>
        <taxon>Euteleostomi</taxon>
        <taxon>Actinopterygii</taxon>
        <taxon>Neopterygii</taxon>
        <taxon>Teleostei</taxon>
        <taxon>Protacanthopterygii</taxon>
        <taxon>Esociformes</taxon>
        <taxon>Umbridae</taxon>
        <taxon>Dallia</taxon>
    </lineage>
</organism>
<dbReference type="Proteomes" id="UP001157502">
    <property type="component" value="Chromosome 14"/>
</dbReference>
<sequence length="83" mass="9249">MNYFISLHRNRKATTVTADYEQGDSVYVNVSSMNVTTATDLTKTQTTDQTSNTTDNKKDVSVYENVSSLDMTPSEKDRQGKSS</sequence>
<proteinExistence type="predicted"/>
<keyword evidence="2" id="KW-1185">Reference proteome</keyword>
<name>A0ACC2GCY7_DALPE</name>
<accession>A0ACC2GCY7</accession>
<reference evidence="1" key="1">
    <citation type="submission" date="2021-05" db="EMBL/GenBank/DDBJ databases">
        <authorList>
            <person name="Pan Q."/>
            <person name="Jouanno E."/>
            <person name="Zahm M."/>
            <person name="Klopp C."/>
            <person name="Cabau C."/>
            <person name="Louis A."/>
            <person name="Berthelot C."/>
            <person name="Parey E."/>
            <person name="Roest Crollius H."/>
            <person name="Montfort J."/>
            <person name="Robinson-Rechavi M."/>
            <person name="Bouchez O."/>
            <person name="Lampietro C."/>
            <person name="Lopez Roques C."/>
            <person name="Donnadieu C."/>
            <person name="Postlethwait J."/>
            <person name="Bobe J."/>
            <person name="Dillon D."/>
            <person name="Chandos A."/>
            <person name="von Hippel F."/>
            <person name="Guiguen Y."/>
        </authorList>
    </citation>
    <scope>NUCLEOTIDE SEQUENCE</scope>
    <source>
        <strain evidence="1">YG-Jan2019</strain>
    </source>
</reference>
<evidence type="ECO:0000313" key="2">
    <source>
        <dbReference type="Proteomes" id="UP001157502"/>
    </source>
</evidence>
<protein>
    <submittedName>
        <fullName evidence="1">Uncharacterized protein</fullName>
    </submittedName>
</protein>
<comment type="caution">
    <text evidence="1">The sequence shown here is derived from an EMBL/GenBank/DDBJ whole genome shotgun (WGS) entry which is preliminary data.</text>
</comment>
<dbReference type="EMBL" id="CM055741">
    <property type="protein sequence ID" value="KAJ8001589.1"/>
    <property type="molecule type" value="Genomic_DNA"/>
</dbReference>
<evidence type="ECO:0000313" key="1">
    <source>
        <dbReference type="EMBL" id="KAJ8001589.1"/>
    </source>
</evidence>